<evidence type="ECO:0000259" key="4">
    <source>
        <dbReference type="Pfam" id="PF13193"/>
    </source>
</evidence>
<dbReference type="PANTHER" id="PTHR43767:SF1">
    <property type="entry name" value="NONRIBOSOMAL PEPTIDE SYNTHASE PES1 (EUROFUNG)-RELATED"/>
    <property type="match status" value="1"/>
</dbReference>
<dbReference type="InterPro" id="IPR042099">
    <property type="entry name" value="ANL_N_sf"/>
</dbReference>
<dbReference type="CDD" id="cd17631">
    <property type="entry name" value="FACL_FadD13-like"/>
    <property type="match status" value="1"/>
</dbReference>
<dbReference type="Proteomes" id="UP000005143">
    <property type="component" value="Unassembled WGS sequence"/>
</dbReference>
<reference evidence="5 6" key="1">
    <citation type="journal article" date="2013" name="Biodegradation">
        <title>Quantitative proteomic analysis of ibuprofen-degrading Patulibacter sp. strain I11.</title>
        <authorList>
            <person name="Almeida B."/>
            <person name="Kjeldal H."/>
            <person name="Lolas I."/>
            <person name="Knudsen A.D."/>
            <person name="Carvalho G."/>
            <person name="Nielsen K.L."/>
            <person name="Barreto Crespo M.T."/>
            <person name="Stensballe A."/>
            <person name="Nielsen J.L."/>
        </authorList>
    </citation>
    <scope>NUCLEOTIDE SEQUENCE [LARGE SCALE GENOMIC DNA]</scope>
    <source>
        <strain evidence="5 6">I11</strain>
    </source>
</reference>
<comment type="similarity">
    <text evidence="1">Belongs to the ATP-dependent AMP-binding enzyme family.</text>
</comment>
<dbReference type="EMBL" id="AGUD01000067">
    <property type="protein sequence ID" value="EHN11797.1"/>
    <property type="molecule type" value="Genomic_DNA"/>
</dbReference>
<dbReference type="PROSITE" id="PS00455">
    <property type="entry name" value="AMP_BINDING"/>
    <property type="match status" value="1"/>
</dbReference>
<evidence type="ECO:0000313" key="6">
    <source>
        <dbReference type="Proteomes" id="UP000005143"/>
    </source>
</evidence>
<dbReference type="EC" id="6.2.1.3" evidence="5"/>
<dbReference type="InterPro" id="IPR025110">
    <property type="entry name" value="AMP-bd_C"/>
</dbReference>
<sequence length="530" mass="56457">MKITQTITRSARLDPDGIAIRYLDRERTHRELADRSARLAGALVELGVRSGDPAGDGDARYGTRVAFLGLNSDRYLEFFLGVPWAGGVFVPVNVRLAPPEIVYWLTDSGAEVLLVDDAFAPVVPTLLEHVPSLRHVIFAGEGETPEGLLSYEDLVAGAAPIEPRDRGGDELAGLFYTGGTTGRSKGVMLSHTNLLVDALHGLPTLGITRSSRYLHVGPMFHLANGAGMFGALVAGAGHVIVDRFTPEGTAVAIERHGVTHALLVPTMIGLFVVDPAAREHDLSSLQGLLYGGSPMTESVIAAAQELLPGTGLVQAYGQSEAGPILTMLSAERHVFEGPLAGKTRSGGEPVIGVDVAILDDDGNELPRGDVGEICGRGDNVMAGYWNLPDQTAKALRHGWLYTGDAGYMDDDGFVFVVDRLKDMIVTGGENVYTAEVENAIAAHPEVVECAVIGIPSEKWGEQVHAVVAVREGSALDGEALIAHCKQLIANYKCPRSVEIRTGELPRSGAGKILKTTLREPFWEGRTRSVA</sequence>
<name>H0E3E5_9ACTN</name>
<keyword evidence="2 5" id="KW-0436">Ligase</keyword>
<dbReference type="PANTHER" id="PTHR43767">
    <property type="entry name" value="LONG-CHAIN-FATTY-ACID--COA LIGASE"/>
    <property type="match status" value="1"/>
</dbReference>
<dbReference type="SUPFAM" id="SSF56801">
    <property type="entry name" value="Acetyl-CoA synthetase-like"/>
    <property type="match status" value="1"/>
</dbReference>
<dbReference type="InterPro" id="IPR020845">
    <property type="entry name" value="AMP-binding_CS"/>
</dbReference>
<dbReference type="RefSeq" id="WP_007572259.1">
    <property type="nucleotide sequence ID" value="NZ_AGUD01000067.1"/>
</dbReference>
<feature type="domain" description="AMP-dependent synthetase/ligase" evidence="3">
    <location>
        <begin position="9"/>
        <end position="385"/>
    </location>
</feature>
<evidence type="ECO:0000256" key="2">
    <source>
        <dbReference type="ARBA" id="ARBA00022598"/>
    </source>
</evidence>
<evidence type="ECO:0000259" key="3">
    <source>
        <dbReference type="Pfam" id="PF00501"/>
    </source>
</evidence>
<feature type="domain" description="AMP-binding enzyme C-terminal" evidence="4">
    <location>
        <begin position="435"/>
        <end position="511"/>
    </location>
</feature>
<dbReference type="Gene3D" id="3.40.50.12780">
    <property type="entry name" value="N-terminal domain of ligase-like"/>
    <property type="match status" value="1"/>
</dbReference>
<gene>
    <name evidence="5" type="ORF">PAI11_13130</name>
</gene>
<dbReference type="InterPro" id="IPR045851">
    <property type="entry name" value="AMP-bd_C_sf"/>
</dbReference>
<evidence type="ECO:0000256" key="1">
    <source>
        <dbReference type="ARBA" id="ARBA00006432"/>
    </source>
</evidence>
<accession>H0E3E5</accession>
<organism evidence="5 6">
    <name type="scientific">Patulibacter medicamentivorans</name>
    <dbReference type="NCBI Taxonomy" id="1097667"/>
    <lineage>
        <taxon>Bacteria</taxon>
        <taxon>Bacillati</taxon>
        <taxon>Actinomycetota</taxon>
        <taxon>Thermoleophilia</taxon>
        <taxon>Solirubrobacterales</taxon>
        <taxon>Patulibacteraceae</taxon>
        <taxon>Patulibacter</taxon>
    </lineage>
</organism>
<dbReference type="Pfam" id="PF13193">
    <property type="entry name" value="AMP-binding_C"/>
    <property type="match status" value="1"/>
</dbReference>
<comment type="caution">
    <text evidence="5">The sequence shown here is derived from an EMBL/GenBank/DDBJ whole genome shotgun (WGS) entry which is preliminary data.</text>
</comment>
<dbReference type="Pfam" id="PF00501">
    <property type="entry name" value="AMP-binding"/>
    <property type="match status" value="1"/>
</dbReference>
<dbReference type="GO" id="GO:0004467">
    <property type="term" value="F:long-chain fatty acid-CoA ligase activity"/>
    <property type="evidence" value="ECO:0007669"/>
    <property type="project" value="UniProtKB-EC"/>
</dbReference>
<dbReference type="FunFam" id="3.30.300.30:FF:000008">
    <property type="entry name" value="2,3-dihydroxybenzoate-AMP ligase"/>
    <property type="match status" value="1"/>
</dbReference>
<dbReference type="PATRIC" id="fig|1097667.3.peg.1309"/>
<dbReference type="InterPro" id="IPR050237">
    <property type="entry name" value="ATP-dep_AMP-bd_enzyme"/>
</dbReference>
<dbReference type="AlphaFoldDB" id="H0E3E5"/>
<protein>
    <submittedName>
        <fullName evidence="5">Long-chain-fatty-acid--CoA ligase</fullName>
        <ecNumber evidence="5">6.2.1.3</ecNumber>
    </submittedName>
</protein>
<dbReference type="OrthoDB" id="9803968at2"/>
<keyword evidence="6" id="KW-1185">Reference proteome</keyword>
<dbReference type="NCBIfam" id="NF004837">
    <property type="entry name" value="PRK06187.1"/>
    <property type="match status" value="1"/>
</dbReference>
<dbReference type="InterPro" id="IPR000873">
    <property type="entry name" value="AMP-dep_synth/lig_dom"/>
</dbReference>
<proteinExistence type="inferred from homology"/>
<evidence type="ECO:0000313" key="5">
    <source>
        <dbReference type="EMBL" id="EHN11797.1"/>
    </source>
</evidence>
<dbReference type="Gene3D" id="3.30.300.30">
    <property type="match status" value="1"/>
</dbReference>